<reference evidence="8" key="1">
    <citation type="submission" date="2012-12" db="EMBL/GenBank/DDBJ databases">
        <authorList>
            <person name="Hellsten U."/>
            <person name="Grimwood J."/>
            <person name="Chapman J.A."/>
            <person name="Shapiro H."/>
            <person name="Aerts A."/>
            <person name="Otillar R.P."/>
            <person name="Terry A.Y."/>
            <person name="Boore J.L."/>
            <person name="Simakov O."/>
            <person name="Marletaz F."/>
            <person name="Cho S.-J."/>
            <person name="Edsinger-Gonzales E."/>
            <person name="Havlak P."/>
            <person name="Kuo D.-H."/>
            <person name="Larsson T."/>
            <person name="Lv J."/>
            <person name="Arendt D."/>
            <person name="Savage R."/>
            <person name="Osoegawa K."/>
            <person name="de Jong P."/>
            <person name="Lindberg D.R."/>
            <person name="Seaver E.C."/>
            <person name="Weisblat D.A."/>
            <person name="Putnam N.H."/>
            <person name="Grigoriev I.V."/>
            <person name="Rokhsar D.S."/>
        </authorList>
    </citation>
    <scope>NUCLEOTIDE SEQUENCE</scope>
    <source>
        <strain evidence="8">I ESC-2004</strain>
    </source>
</reference>
<dbReference type="Pfam" id="PF12796">
    <property type="entry name" value="Ank_2"/>
    <property type="match status" value="2"/>
</dbReference>
<dbReference type="PROSITE" id="PS50297">
    <property type="entry name" value="ANK_REP_REGION"/>
    <property type="match status" value="4"/>
</dbReference>
<dbReference type="Proteomes" id="UP000014760">
    <property type="component" value="Unassembled WGS sequence"/>
</dbReference>
<dbReference type="InterPro" id="IPR036770">
    <property type="entry name" value="Ankyrin_rpt-contain_sf"/>
</dbReference>
<dbReference type="OrthoDB" id="19174at2759"/>
<name>R7UEZ1_CAPTE</name>
<dbReference type="Pfam" id="PF13637">
    <property type="entry name" value="Ank_4"/>
    <property type="match status" value="1"/>
</dbReference>
<dbReference type="STRING" id="283909.R7UEZ1"/>
<dbReference type="InterPro" id="IPR002110">
    <property type="entry name" value="Ankyrin_rpt"/>
</dbReference>
<feature type="repeat" description="ANK" evidence="3">
    <location>
        <begin position="62"/>
        <end position="99"/>
    </location>
</feature>
<keyword evidence="2 3" id="KW-0040">ANK repeat</keyword>
<evidence type="ECO:0000313" key="6">
    <source>
        <dbReference type="EMBL" id="ELU01847.1"/>
    </source>
</evidence>
<dbReference type="Pfam" id="PF03281">
    <property type="entry name" value="Mab-21"/>
    <property type="match status" value="1"/>
</dbReference>
<reference evidence="7" key="3">
    <citation type="submission" date="2015-06" db="UniProtKB">
        <authorList>
            <consortium name="EnsemblMetazoa"/>
        </authorList>
    </citation>
    <scope>IDENTIFICATION</scope>
</reference>
<dbReference type="PANTHER" id="PTHR24126:SF14">
    <property type="entry name" value="ANK_REP_REGION DOMAIN-CONTAINING PROTEIN"/>
    <property type="match status" value="1"/>
</dbReference>
<dbReference type="OMA" id="DCICENE"/>
<evidence type="ECO:0000256" key="3">
    <source>
        <dbReference type="PROSITE-ProRule" id="PRU00023"/>
    </source>
</evidence>
<evidence type="ECO:0000313" key="7">
    <source>
        <dbReference type="EnsemblMetazoa" id="CapteP191268"/>
    </source>
</evidence>
<evidence type="ECO:0000259" key="5">
    <source>
        <dbReference type="Pfam" id="PF03281"/>
    </source>
</evidence>
<dbReference type="Gene3D" id="1.25.40.20">
    <property type="entry name" value="Ankyrin repeat-containing domain"/>
    <property type="match status" value="2"/>
</dbReference>
<dbReference type="SUPFAM" id="SSF48403">
    <property type="entry name" value="Ankyrin repeat"/>
    <property type="match status" value="2"/>
</dbReference>
<keyword evidence="1" id="KW-0677">Repeat</keyword>
<dbReference type="PRINTS" id="PR01415">
    <property type="entry name" value="ANKYRIN"/>
</dbReference>
<evidence type="ECO:0000256" key="1">
    <source>
        <dbReference type="ARBA" id="ARBA00022737"/>
    </source>
</evidence>
<accession>R7UEZ1</accession>
<dbReference type="EnsemblMetazoa" id="CapteT191268">
    <property type="protein sequence ID" value="CapteP191268"/>
    <property type="gene ID" value="CapteG191268"/>
</dbReference>
<protein>
    <recommendedName>
        <fullName evidence="5">Mab-21-like nucleotidyltransferase domain-containing protein</fullName>
    </recommendedName>
</protein>
<dbReference type="PANTHER" id="PTHR24126">
    <property type="entry name" value="ANKYRIN REPEAT, PH AND SEC7 DOMAIN CONTAINING PROTEIN SECG-RELATED"/>
    <property type="match status" value="1"/>
</dbReference>
<feature type="repeat" description="ANK" evidence="3">
    <location>
        <begin position="100"/>
        <end position="132"/>
    </location>
</feature>
<dbReference type="SMART" id="SM00248">
    <property type="entry name" value="ANK"/>
    <property type="match status" value="7"/>
</dbReference>
<dbReference type="InterPro" id="IPR046903">
    <property type="entry name" value="Mab-21-like_nuc_Trfase"/>
</dbReference>
<dbReference type="PROSITE" id="PS50088">
    <property type="entry name" value="ANK_REPEAT"/>
    <property type="match status" value="5"/>
</dbReference>
<dbReference type="EMBL" id="KB304598">
    <property type="protein sequence ID" value="ELU01847.1"/>
    <property type="molecule type" value="Genomic_DNA"/>
</dbReference>
<feature type="repeat" description="ANK" evidence="3">
    <location>
        <begin position="133"/>
        <end position="169"/>
    </location>
</feature>
<keyword evidence="8" id="KW-1185">Reference proteome</keyword>
<feature type="repeat" description="ANK" evidence="3">
    <location>
        <begin position="381"/>
        <end position="413"/>
    </location>
</feature>
<evidence type="ECO:0000256" key="2">
    <source>
        <dbReference type="ARBA" id="ARBA00023043"/>
    </source>
</evidence>
<evidence type="ECO:0000313" key="8">
    <source>
        <dbReference type="Proteomes" id="UP000014760"/>
    </source>
</evidence>
<organism evidence="6">
    <name type="scientific">Capitella teleta</name>
    <name type="common">Polychaete worm</name>
    <dbReference type="NCBI Taxonomy" id="283909"/>
    <lineage>
        <taxon>Eukaryota</taxon>
        <taxon>Metazoa</taxon>
        <taxon>Spiralia</taxon>
        <taxon>Lophotrochozoa</taxon>
        <taxon>Annelida</taxon>
        <taxon>Polychaeta</taxon>
        <taxon>Sedentaria</taxon>
        <taxon>Scolecida</taxon>
        <taxon>Capitellidae</taxon>
        <taxon>Capitella</taxon>
    </lineage>
</organism>
<feature type="region of interest" description="Disordered" evidence="4">
    <location>
        <begin position="456"/>
        <end position="482"/>
    </location>
</feature>
<dbReference type="HOGENOM" id="CLU_351340_0_0_1"/>
<dbReference type="Gene3D" id="3.30.460.90">
    <property type="match status" value="1"/>
</dbReference>
<dbReference type="AlphaFoldDB" id="R7UEZ1"/>
<feature type="repeat" description="ANK" evidence="3">
    <location>
        <begin position="29"/>
        <end position="61"/>
    </location>
</feature>
<reference evidence="6 8" key="2">
    <citation type="journal article" date="2013" name="Nature">
        <title>Insights into bilaterian evolution from three spiralian genomes.</title>
        <authorList>
            <person name="Simakov O."/>
            <person name="Marletaz F."/>
            <person name="Cho S.J."/>
            <person name="Edsinger-Gonzales E."/>
            <person name="Havlak P."/>
            <person name="Hellsten U."/>
            <person name="Kuo D.H."/>
            <person name="Larsson T."/>
            <person name="Lv J."/>
            <person name="Arendt D."/>
            <person name="Savage R."/>
            <person name="Osoegawa K."/>
            <person name="de Jong P."/>
            <person name="Grimwood J."/>
            <person name="Chapman J.A."/>
            <person name="Shapiro H."/>
            <person name="Aerts A."/>
            <person name="Otillar R.P."/>
            <person name="Terry A.Y."/>
            <person name="Boore J.L."/>
            <person name="Grigoriev I.V."/>
            <person name="Lindberg D.R."/>
            <person name="Seaver E.C."/>
            <person name="Weisblat D.A."/>
            <person name="Putnam N.H."/>
            <person name="Rokhsar D.S."/>
        </authorList>
    </citation>
    <scope>NUCLEOTIDE SEQUENCE</scope>
    <source>
        <strain evidence="6 8">I ESC-2004</strain>
    </source>
</reference>
<feature type="domain" description="Mab-21-like nucleotidyltransferase" evidence="5">
    <location>
        <begin position="557"/>
        <end position="735"/>
    </location>
</feature>
<evidence type="ECO:0000256" key="4">
    <source>
        <dbReference type="SAM" id="MobiDB-lite"/>
    </source>
</evidence>
<sequence>MELGDYDKQDEFMRFLIERREFWIERDEDGASPLHRAAERGEIRIVRMLLDSGANPNSEDKNGRSPLHLVCREGDALANRELIVQQLIERGASVNVKDHNGMQPLHYASENTNVEIVRILLKAGADHRRRDTSGTTALHCAAYHTNQRHVPSIVDCLLCHGADPWAHSRRSRPACVEHFETANDDELQNIMDVFLKYTPDLYSKALSDRWSCHFPWFSLFNSDDCSQVKLRYIHDNTSNDPEYFGRNCWHNGSIIYAKDGDNIKAIMRSISLLCEMTKWFATESLLNTKDAFGWNPGFYVVFSNRLLRTVVFKKYHVVYNKITKAQTRMMYAYVTGGLNPTETDINEASLIHHTAASEMSDALDFMLKQCGDACLNGRDKDGSTPLHYAASVGRTKSCKILLKHGCKKSIRDNHGRTACDLAMLFGYVDVVDLVTTNNESLALHVFPFKETELQESSSESWTTTHPSSSLSSSSFEHEQENPDIKRRMCGQEIFSDAYRCLMASPVLGSRENQDGCFKAEMKRVEHGIMAVLGKLKYRMSLQYPLLAFEPKLRGSMAEGTKVGPPDEFDVMLVMEELSRYCQVLNDERCDEVKLTSSLDAMESMTTIHGYVHSGKIYNQVNATLKAVVVDTEIWKNSPVTFIGLRDMRVGLTLKMLYTGSIYKALLISIDMVPCISLRMDPTVDIKLPYFIEDWPVRLDFTGCQRYALITNQSYMITDPILFNVSFTDYEDVLMKWLPRSATEAYVIAKALRSPRVRWLCELILKESKRIGIRYCKRHAIIVQPLFSLALSKFEFELRRPG</sequence>
<gene>
    <name evidence="6" type="ORF">CAPTEDRAFT_191268</name>
</gene>
<dbReference type="EMBL" id="AMQN01001678">
    <property type="status" value="NOT_ANNOTATED_CDS"/>
    <property type="molecule type" value="Genomic_DNA"/>
</dbReference>
<feature type="compositionally biased region" description="Polar residues" evidence="4">
    <location>
        <begin position="456"/>
        <end position="466"/>
    </location>
</feature>
<proteinExistence type="predicted"/>